<accession>A0AAD7PER7</accession>
<dbReference type="KEGG" id="qsa:O6P43_024091"/>
<evidence type="ECO:0000313" key="1">
    <source>
        <dbReference type="EMBL" id="KAJ7952199.1"/>
    </source>
</evidence>
<dbReference type="Proteomes" id="UP001163823">
    <property type="component" value="Chromosome 10"/>
</dbReference>
<protein>
    <submittedName>
        <fullName evidence="1">Uncharacterized protein</fullName>
    </submittedName>
</protein>
<keyword evidence="2" id="KW-1185">Reference proteome</keyword>
<gene>
    <name evidence="1" type="ORF">O6P43_024091</name>
</gene>
<reference evidence="1" key="1">
    <citation type="journal article" date="2023" name="Science">
        <title>Elucidation of the pathway for biosynthesis of saponin adjuvants from the soapbark tree.</title>
        <authorList>
            <person name="Reed J."/>
            <person name="Orme A."/>
            <person name="El-Demerdash A."/>
            <person name="Owen C."/>
            <person name="Martin L.B.B."/>
            <person name="Misra R.C."/>
            <person name="Kikuchi S."/>
            <person name="Rejzek M."/>
            <person name="Martin A.C."/>
            <person name="Harkess A."/>
            <person name="Leebens-Mack J."/>
            <person name="Louveau T."/>
            <person name="Stephenson M.J."/>
            <person name="Osbourn A."/>
        </authorList>
    </citation>
    <scope>NUCLEOTIDE SEQUENCE</scope>
    <source>
        <strain evidence="1">S10</strain>
    </source>
</reference>
<proteinExistence type="predicted"/>
<sequence length="66" mass="7792">MVIKWAWKTSMEARRRENMNLTSAREQSRETGGDWEILSSPNIFVNTWMKTLMMMGEVNSRTSELH</sequence>
<comment type="caution">
    <text evidence="1">The sequence shown here is derived from an EMBL/GenBank/DDBJ whole genome shotgun (WGS) entry which is preliminary data.</text>
</comment>
<evidence type="ECO:0000313" key="2">
    <source>
        <dbReference type="Proteomes" id="UP001163823"/>
    </source>
</evidence>
<name>A0AAD7PER7_QUISA</name>
<organism evidence="1 2">
    <name type="scientific">Quillaja saponaria</name>
    <name type="common">Soap bark tree</name>
    <dbReference type="NCBI Taxonomy" id="32244"/>
    <lineage>
        <taxon>Eukaryota</taxon>
        <taxon>Viridiplantae</taxon>
        <taxon>Streptophyta</taxon>
        <taxon>Embryophyta</taxon>
        <taxon>Tracheophyta</taxon>
        <taxon>Spermatophyta</taxon>
        <taxon>Magnoliopsida</taxon>
        <taxon>eudicotyledons</taxon>
        <taxon>Gunneridae</taxon>
        <taxon>Pentapetalae</taxon>
        <taxon>rosids</taxon>
        <taxon>fabids</taxon>
        <taxon>Fabales</taxon>
        <taxon>Quillajaceae</taxon>
        <taxon>Quillaja</taxon>
    </lineage>
</organism>
<dbReference type="AlphaFoldDB" id="A0AAD7PER7"/>
<dbReference type="EMBL" id="JARAOO010000010">
    <property type="protein sequence ID" value="KAJ7952199.1"/>
    <property type="molecule type" value="Genomic_DNA"/>
</dbReference>